<gene>
    <name evidence="1" type="ORF">A7C91_06060</name>
</gene>
<evidence type="ECO:0000313" key="1">
    <source>
        <dbReference type="EMBL" id="ANF22782.1"/>
    </source>
</evidence>
<keyword evidence="2" id="KW-1185">Reference proteome</keyword>
<dbReference type="AlphaFoldDB" id="A0A172WH47"/>
<dbReference type="KEGG" id="tpie:A7C91_06060"/>
<proteinExistence type="predicted"/>
<name>A0A172WH47_9EURY</name>
<sequence length="92" mass="10058">MVVVVLAVLLVLSGLPQTTGASSDIQNERGVINPLFEKCLNALQTAAPEEKRAILKLMEALLNGTLNGEMVISENMRIRNAHWNGTDLIFQI</sequence>
<reference evidence="2" key="1">
    <citation type="journal article" date="2016" name="Syst. Appl. Microbiol.">
        <title>Thermococcus piezophilus sp. nov., a novel hyperthermophilic and piezophilic archaeon with a broad pressure range for growth, isolated from a deepest hydrothermal vent at the Mid-Cayman Rise.</title>
        <authorList>
            <person name="Dalmasso C."/>
            <person name="Oger P."/>
            <person name="Selva G."/>
            <person name="Courtine D."/>
            <person name="L'Haridon S."/>
            <person name="Garlaschelli A."/>
            <person name="Roussel E."/>
            <person name="Miyazaki J."/>
            <person name="Reveillaud J."/>
            <person name="Jebbar M."/>
            <person name="Takai K."/>
            <person name="Maignien L."/>
            <person name="Alain K."/>
        </authorList>
    </citation>
    <scope>NUCLEOTIDE SEQUENCE [LARGE SCALE GENOMIC DNA]</scope>
    <source>
        <strain evidence="2">CDGS</strain>
    </source>
</reference>
<evidence type="ECO:0000313" key="2">
    <source>
        <dbReference type="Proteomes" id="UP000076969"/>
    </source>
</evidence>
<protein>
    <submittedName>
        <fullName evidence="1">Uncharacterized protein</fullName>
    </submittedName>
</protein>
<dbReference type="Proteomes" id="UP000076969">
    <property type="component" value="Chromosome"/>
</dbReference>
<organism evidence="1 2">
    <name type="scientific">Thermococcus piezophilus</name>
    <dbReference type="NCBI Taxonomy" id="1712654"/>
    <lineage>
        <taxon>Archaea</taxon>
        <taxon>Methanobacteriati</taxon>
        <taxon>Methanobacteriota</taxon>
        <taxon>Thermococci</taxon>
        <taxon>Thermococcales</taxon>
        <taxon>Thermococcaceae</taxon>
        <taxon>Thermococcus</taxon>
    </lineage>
</organism>
<accession>A0A172WH47</accession>
<dbReference type="EMBL" id="CP015520">
    <property type="protein sequence ID" value="ANF22782.1"/>
    <property type="molecule type" value="Genomic_DNA"/>
</dbReference>